<proteinExistence type="predicted"/>
<sequence length="163" mass="17510">MRGHVAVHQTQQLAVLPTQLVGSVEALCGIGADARGELGRDAQPALLCAAHHLPERLAVEVLHGDPVSVVVLPEIEHLRDVGVVDASRDTRLVEEHVDELIVLDQMRVDPLDRDPLLEAAGAIHASEVNARHSAHPDLVDHAVTAQEVGPLLLLGLLRACVRR</sequence>
<evidence type="ECO:0000313" key="2">
    <source>
        <dbReference type="Proteomes" id="UP000075260"/>
    </source>
</evidence>
<dbReference type="Proteomes" id="UP000075260">
    <property type="component" value="Unassembled WGS sequence"/>
</dbReference>
<evidence type="ECO:0000313" key="1">
    <source>
        <dbReference type="EMBL" id="KYF66223.1"/>
    </source>
</evidence>
<name>A0A150QE84_SORCE</name>
<protein>
    <submittedName>
        <fullName evidence="1">Uncharacterized protein</fullName>
    </submittedName>
</protein>
<dbReference type="AlphaFoldDB" id="A0A150QE84"/>
<organism evidence="1 2">
    <name type="scientific">Sorangium cellulosum</name>
    <name type="common">Polyangium cellulosum</name>
    <dbReference type="NCBI Taxonomy" id="56"/>
    <lineage>
        <taxon>Bacteria</taxon>
        <taxon>Pseudomonadati</taxon>
        <taxon>Myxococcota</taxon>
        <taxon>Polyangia</taxon>
        <taxon>Polyangiales</taxon>
        <taxon>Polyangiaceae</taxon>
        <taxon>Sorangium</taxon>
    </lineage>
</organism>
<dbReference type="EMBL" id="JEMA01000763">
    <property type="protein sequence ID" value="KYF66223.1"/>
    <property type="molecule type" value="Genomic_DNA"/>
</dbReference>
<accession>A0A150QE84</accession>
<gene>
    <name evidence="1" type="ORF">BE15_35130</name>
</gene>
<comment type="caution">
    <text evidence="1">The sequence shown here is derived from an EMBL/GenBank/DDBJ whole genome shotgun (WGS) entry which is preliminary data.</text>
</comment>
<reference evidence="1 2" key="1">
    <citation type="submission" date="2014-02" db="EMBL/GenBank/DDBJ databases">
        <title>The small core and large imbalanced accessory genome model reveals a collaborative survival strategy of Sorangium cellulosum strains in nature.</title>
        <authorList>
            <person name="Han K."/>
            <person name="Peng R."/>
            <person name="Blom J."/>
            <person name="Li Y.-Z."/>
        </authorList>
    </citation>
    <scope>NUCLEOTIDE SEQUENCE [LARGE SCALE GENOMIC DNA]</scope>
    <source>
        <strain evidence="1 2">So0008-312</strain>
    </source>
</reference>